<dbReference type="InterPro" id="IPR013785">
    <property type="entry name" value="Aldolase_TIM"/>
</dbReference>
<evidence type="ECO:0000259" key="1">
    <source>
        <dbReference type="Pfam" id="PF21607"/>
    </source>
</evidence>
<evidence type="ECO:0000313" key="2">
    <source>
        <dbReference type="EMBL" id="XBH01975.1"/>
    </source>
</evidence>
<dbReference type="PANTHER" id="PTHR32332:SF20">
    <property type="entry name" value="2-NITROPROPANE DIOXYGENASE-LIKE PROTEIN"/>
    <property type="match status" value="1"/>
</dbReference>
<accession>A0AAU7CA14</accession>
<dbReference type="InterPro" id="IPR014179">
    <property type="entry name" value="PfaD-like_TIM-barrel"/>
</dbReference>
<dbReference type="InterPro" id="IPR049489">
    <property type="entry name" value="FabD-like_helical_ins"/>
</dbReference>
<dbReference type="NCBIfam" id="TIGR02814">
    <property type="entry name" value="pfaD_fam"/>
    <property type="match status" value="1"/>
</dbReference>
<protein>
    <submittedName>
        <fullName evidence="2">PfaD family polyunsaturated fatty acid/polyketide biosynthesis protein</fullName>
    </submittedName>
</protein>
<organism evidence="2">
    <name type="scientific">Singulisphaera sp. Ch08</name>
    <dbReference type="NCBI Taxonomy" id="3120278"/>
    <lineage>
        <taxon>Bacteria</taxon>
        <taxon>Pseudomonadati</taxon>
        <taxon>Planctomycetota</taxon>
        <taxon>Planctomycetia</taxon>
        <taxon>Isosphaerales</taxon>
        <taxon>Isosphaeraceae</taxon>
        <taxon>Singulisphaera</taxon>
    </lineage>
</organism>
<gene>
    <name evidence="2" type="ORF">V5E97_27065</name>
</gene>
<dbReference type="CDD" id="cd04742">
    <property type="entry name" value="NPD_FabD"/>
    <property type="match status" value="1"/>
</dbReference>
<name>A0AAU7CA14_9BACT</name>
<dbReference type="EMBL" id="CP155447">
    <property type="protein sequence ID" value="XBH01975.1"/>
    <property type="molecule type" value="Genomic_DNA"/>
</dbReference>
<sequence>MIGSFLSLGVKRPVVIPATYEETLERALCRVGDPFLMVERGGSHALMEWDLAAGEMPGGDRVAGVLPACRPEDLGDISFREAHRLRFPYVAGAMANGIASAEIVEAMGRAGMLGIFGAAGLPLSAVETAIDRLGRTLGPSIPYGFNLIHSPNEPELEAAVAALYLKRGIRLVEASAYLDLTLPVVRYRVHGLRLDGAGQVVAPNRIIAKVSRVEVASKFLAPPPAKFLRELVASGEITEEQANWAARIPMADDVTAEADSGGHTDNQPAIVLLPTLLALRDRMQAEHGYDRPLRIGAAGGISSPWSAAGALAMGASYLVTGSVNQACVEAGTSDPVRKMLAEARQADIAMAPAADMFEMGVKVQVLKRGTMFAMRAGKLFEFYRSYDAIEQIPAADRALLEKNFFRAPLETIWDQTRTYFQTRDPAQIERGTRDPKHKMALIFRWYLGQSSHWANAGEPTRAVDYQIWCGPAMAAFNDWVRGSFLERPENRRVVTVALNILYGAAVLARARCLGGQGIAIPAGTPRLAPLELPELEDRLTNNATRE</sequence>
<proteinExistence type="predicted"/>
<dbReference type="PANTHER" id="PTHR32332">
    <property type="entry name" value="2-NITROPROPANE DIOXYGENASE"/>
    <property type="match status" value="1"/>
</dbReference>
<reference evidence="2" key="1">
    <citation type="submission" date="2024-05" db="EMBL/GenBank/DDBJ databases">
        <title>Planctomycetes of the genus Singulisphaera possess chitinolytic capabilities.</title>
        <authorList>
            <person name="Ivanova A."/>
        </authorList>
    </citation>
    <scope>NUCLEOTIDE SEQUENCE</scope>
    <source>
        <strain evidence="2">Ch08T</strain>
    </source>
</reference>
<dbReference type="AlphaFoldDB" id="A0AAU7CA14"/>
<dbReference type="Pfam" id="PF03060">
    <property type="entry name" value="NMO"/>
    <property type="match status" value="1"/>
</dbReference>
<dbReference type="RefSeq" id="WP_406694717.1">
    <property type="nucleotide sequence ID" value="NZ_CP155447.1"/>
</dbReference>
<dbReference type="Pfam" id="PF21607">
    <property type="entry name" value="FabD_helical_ins"/>
    <property type="match status" value="1"/>
</dbReference>
<dbReference type="SUPFAM" id="SSF51412">
    <property type="entry name" value="Inosine monophosphate dehydrogenase (IMPDH)"/>
    <property type="match status" value="1"/>
</dbReference>
<dbReference type="Gene3D" id="3.20.20.70">
    <property type="entry name" value="Aldolase class I"/>
    <property type="match status" value="1"/>
</dbReference>
<feature type="domain" description="[Acyl-carrier-protein] S-malonyltransferase-like inserted helical" evidence="1">
    <location>
        <begin position="386"/>
        <end position="465"/>
    </location>
</feature>